<feature type="compositionally biased region" description="Polar residues" evidence="1">
    <location>
        <begin position="286"/>
        <end position="305"/>
    </location>
</feature>
<feature type="region of interest" description="Disordered" evidence="1">
    <location>
        <begin position="278"/>
        <end position="335"/>
    </location>
</feature>
<accession>A0A7J7M017</accession>
<evidence type="ECO:0000313" key="3">
    <source>
        <dbReference type="EMBL" id="KAF6148215.1"/>
    </source>
</evidence>
<organism evidence="3 4">
    <name type="scientific">Kingdonia uniflora</name>
    <dbReference type="NCBI Taxonomy" id="39325"/>
    <lineage>
        <taxon>Eukaryota</taxon>
        <taxon>Viridiplantae</taxon>
        <taxon>Streptophyta</taxon>
        <taxon>Embryophyta</taxon>
        <taxon>Tracheophyta</taxon>
        <taxon>Spermatophyta</taxon>
        <taxon>Magnoliopsida</taxon>
        <taxon>Ranunculales</taxon>
        <taxon>Circaeasteraceae</taxon>
        <taxon>Kingdonia</taxon>
    </lineage>
</organism>
<evidence type="ECO:0000313" key="4">
    <source>
        <dbReference type="Proteomes" id="UP000541444"/>
    </source>
</evidence>
<gene>
    <name evidence="3" type="ORF">GIB67_011990</name>
</gene>
<comment type="caution">
    <text evidence="3">The sequence shown here is derived from an EMBL/GenBank/DDBJ whole genome shotgun (WGS) entry which is preliminary data.</text>
</comment>
<proteinExistence type="predicted"/>
<name>A0A7J7M017_9MAGN</name>
<feature type="chain" id="PRO_5029752615" description="DUF4283 domain-containing protein" evidence="2">
    <location>
        <begin position="18"/>
        <end position="548"/>
    </location>
</feature>
<feature type="compositionally biased region" description="Polar residues" evidence="1">
    <location>
        <begin position="313"/>
        <end position="335"/>
    </location>
</feature>
<feature type="signal peptide" evidence="2">
    <location>
        <begin position="1"/>
        <end position="17"/>
    </location>
</feature>
<dbReference type="EMBL" id="JACGCM010001854">
    <property type="protein sequence ID" value="KAF6148215.1"/>
    <property type="molecule type" value="Genomic_DNA"/>
</dbReference>
<evidence type="ECO:0008006" key="5">
    <source>
        <dbReference type="Google" id="ProtNLM"/>
    </source>
</evidence>
<evidence type="ECO:0000256" key="2">
    <source>
        <dbReference type="SAM" id="SignalP"/>
    </source>
</evidence>
<dbReference type="Proteomes" id="UP000541444">
    <property type="component" value="Unassembled WGS sequence"/>
</dbReference>
<dbReference type="OrthoDB" id="1001388at2759"/>
<dbReference type="AlphaFoldDB" id="A0A7J7M017"/>
<evidence type="ECO:0000256" key="1">
    <source>
        <dbReference type="SAM" id="MobiDB-lite"/>
    </source>
</evidence>
<keyword evidence="2" id="KW-0732">Signal</keyword>
<reference evidence="3 4" key="1">
    <citation type="journal article" date="2020" name="IScience">
        <title>Genome Sequencing of the Endangered Kingdonia uniflora (Circaeasteraceae, Ranunculales) Reveals Potential Mechanisms of Evolutionary Specialization.</title>
        <authorList>
            <person name="Sun Y."/>
            <person name="Deng T."/>
            <person name="Zhang A."/>
            <person name="Moore M.J."/>
            <person name="Landis J.B."/>
            <person name="Lin N."/>
            <person name="Zhang H."/>
            <person name="Zhang X."/>
            <person name="Huang J."/>
            <person name="Zhang X."/>
            <person name="Sun H."/>
            <person name="Wang H."/>
        </authorList>
    </citation>
    <scope>NUCLEOTIDE SEQUENCE [LARGE SCALE GENOMIC DNA]</scope>
    <source>
        <strain evidence="3">TB1705</strain>
        <tissue evidence="3">Leaf</tissue>
    </source>
</reference>
<protein>
    <recommendedName>
        <fullName evidence="5">DUF4283 domain-containing protein</fullName>
    </recommendedName>
</protein>
<sequence>MFVFSFWCCLLLGRCCRDIVHPVCGRNETRSVSYPCDGIENDAAGVLKWCGVNGEEFVTSMERLIVQKPRGAIVAKVRAKNIRAKEDEWKFALIGTMAFETGRNFSKVVAALKSVWNMEGSEHIQIFKPRSPIEPLIFKFVSFWVKFMIFDTFFGTPAFLYEFGQHLGQVLMTEPNNENRRVTKNGYRAQIVMDIYGVFPSAVWAEIDNGLILIVTQYEGITVNFYVQCFKIGYRSPRCTEIPDVGGEEMGDKVEALTPVEMPWQEVSPVHAEPAWGVPRPRLTVGSRSGGQSQDSYPVSSQPRRYSSGKGGQSQRLAGSLVGTTSSSTRGPAVQGTRQCRQFPCLSDSYVPSASRVIRHQMRSSLHHSDTPLLLRLLQRVLVAHRSLSPYQRDRNESWRLVETTAKEYYGPWLILGDFNTIFEITDKVGGKPYRAANNAFAREVRTGNRVRFLMDHWILPDGQRKPTPRSGISMEERPQWVSHVIDPVIRSWRYEELSTWCDDTTTALISQIYLLCDNNVDELRWCLPKMENFRSNRPIVRLCRIRI</sequence>
<keyword evidence="4" id="KW-1185">Reference proteome</keyword>